<evidence type="ECO:0000259" key="4">
    <source>
        <dbReference type="Pfam" id="PF21761"/>
    </source>
</evidence>
<dbReference type="Gene3D" id="1.10.1040.10">
    <property type="entry name" value="N-(1-d-carboxylethyl)-l-norvaline Dehydrogenase, domain 2"/>
    <property type="match status" value="1"/>
</dbReference>
<dbReference type="Proteomes" id="UP001500731">
    <property type="component" value="Unassembled WGS sequence"/>
</dbReference>
<evidence type="ECO:0000256" key="2">
    <source>
        <dbReference type="ARBA" id="ARBA00023002"/>
    </source>
</evidence>
<organism evidence="5 6">
    <name type="scientific">Microbacterium panaciterrae</name>
    <dbReference type="NCBI Taxonomy" id="985759"/>
    <lineage>
        <taxon>Bacteria</taxon>
        <taxon>Bacillati</taxon>
        <taxon>Actinomycetota</taxon>
        <taxon>Actinomycetes</taxon>
        <taxon>Micrococcales</taxon>
        <taxon>Microbacteriaceae</taxon>
        <taxon>Microbacterium</taxon>
    </lineage>
</organism>
<keyword evidence="2" id="KW-0560">Oxidoreductase</keyword>
<evidence type="ECO:0000313" key="5">
    <source>
        <dbReference type="EMBL" id="GAA4484541.1"/>
    </source>
</evidence>
<dbReference type="RefSeq" id="WP_345186181.1">
    <property type="nucleotide sequence ID" value="NZ_BAABGP010000012.1"/>
</dbReference>
<evidence type="ECO:0000259" key="3">
    <source>
        <dbReference type="Pfam" id="PF03446"/>
    </source>
</evidence>
<dbReference type="InterPro" id="IPR013328">
    <property type="entry name" value="6PGD_dom2"/>
</dbReference>
<dbReference type="Pfam" id="PF21761">
    <property type="entry name" value="RedAm-like_C"/>
    <property type="match status" value="1"/>
</dbReference>
<dbReference type="PANTHER" id="PTHR43580:SF2">
    <property type="entry name" value="CYTOKINE-LIKE NUCLEAR FACTOR N-PAC"/>
    <property type="match status" value="1"/>
</dbReference>
<dbReference type="PANTHER" id="PTHR43580">
    <property type="entry name" value="OXIDOREDUCTASE GLYR1-RELATED"/>
    <property type="match status" value="1"/>
</dbReference>
<accession>A0ABP8PDT5</accession>
<dbReference type="Gene3D" id="3.40.50.720">
    <property type="entry name" value="NAD(P)-binding Rossmann-like Domain"/>
    <property type="match status" value="1"/>
</dbReference>
<dbReference type="SUPFAM" id="SSF48179">
    <property type="entry name" value="6-phosphogluconate dehydrogenase C-terminal domain-like"/>
    <property type="match status" value="1"/>
</dbReference>
<gene>
    <name evidence="5" type="ORF">GCM10023171_17590</name>
</gene>
<comment type="caution">
    <text evidence="5">The sequence shown here is derived from an EMBL/GenBank/DDBJ whole genome shotgun (WGS) entry which is preliminary data.</text>
</comment>
<keyword evidence="6" id="KW-1185">Reference proteome</keyword>
<dbReference type="InterPro" id="IPR051265">
    <property type="entry name" value="HIBADH-related_NP60_sf"/>
</dbReference>
<dbReference type="InterPro" id="IPR008927">
    <property type="entry name" value="6-PGluconate_DH-like_C_sf"/>
</dbReference>
<dbReference type="InterPro" id="IPR048666">
    <property type="entry name" value="RedAm-like_C"/>
</dbReference>
<dbReference type="InterPro" id="IPR006115">
    <property type="entry name" value="6PGDH_NADP-bd"/>
</dbReference>
<protein>
    <submittedName>
        <fullName evidence="5">NAD(P)-dependent oxidoreductase</fullName>
    </submittedName>
</protein>
<name>A0ABP8PDT5_9MICO</name>
<dbReference type="InterPro" id="IPR036291">
    <property type="entry name" value="NAD(P)-bd_dom_sf"/>
</dbReference>
<evidence type="ECO:0000313" key="6">
    <source>
        <dbReference type="Proteomes" id="UP001500731"/>
    </source>
</evidence>
<dbReference type="PIRSF" id="PIRSF000103">
    <property type="entry name" value="HIBADH"/>
    <property type="match status" value="1"/>
</dbReference>
<feature type="domain" description="6-phosphogluconate dehydrogenase NADP-binding" evidence="3">
    <location>
        <begin position="13"/>
        <end position="166"/>
    </location>
</feature>
<feature type="domain" description="NADPH-dependent reductive aminase-like C-terminal" evidence="4">
    <location>
        <begin position="171"/>
        <end position="294"/>
    </location>
</feature>
<comment type="similarity">
    <text evidence="1">Belongs to the HIBADH-related family.</text>
</comment>
<dbReference type="EMBL" id="BAABGP010000012">
    <property type="protein sequence ID" value="GAA4484541.1"/>
    <property type="molecule type" value="Genomic_DNA"/>
</dbReference>
<dbReference type="Pfam" id="PF03446">
    <property type="entry name" value="NAD_binding_2"/>
    <property type="match status" value="1"/>
</dbReference>
<dbReference type="SUPFAM" id="SSF51735">
    <property type="entry name" value="NAD(P)-binding Rossmann-fold domains"/>
    <property type="match status" value="1"/>
</dbReference>
<dbReference type="InterPro" id="IPR015815">
    <property type="entry name" value="HIBADH-related"/>
</dbReference>
<reference evidence="6" key="1">
    <citation type="journal article" date="2019" name="Int. J. Syst. Evol. Microbiol.">
        <title>The Global Catalogue of Microorganisms (GCM) 10K type strain sequencing project: providing services to taxonomists for standard genome sequencing and annotation.</title>
        <authorList>
            <consortium name="The Broad Institute Genomics Platform"/>
            <consortium name="The Broad Institute Genome Sequencing Center for Infectious Disease"/>
            <person name="Wu L."/>
            <person name="Ma J."/>
        </authorList>
    </citation>
    <scope>NUCLEOTIDE SEQUENCE [LARGE SCALE GENOMIC DNA]</scope>
    <source>
        <strain evidence="6">JCM 17839</strain>
    </source>
</reference>
<sequence>MTFAPPDVRGERVSVIGVGTMGTAIASQLITRGARVTIWNRSPGKYEPLVAAGAIAASTFDEAIEASPLAISCLINSSVAQSLLAERSATRSLNGRTFVDTSTASPTDVQQLGDLLGAAGGKHLDAKLMFYPAQVGSSSATIFVSGSPELYSRFQSIFENIVGDVRFIGHDPRRASILYTAVWSYYYAGLFGFLEGLALVTRSGIEPTLFLDQVRASSSDLIQHLRETAERISEDRLEGDQAAVEIYTKGFQTMIDTYDEVGIPSRMLEPQRALSAFARDKGYGRADIAAVTRALLDTSEFPITAHGRITSN</sequence>
<evidence type="ECO:0000256" key="1">
    <source>
        <dbReference type="ARBA" id="ARBA00009080"/>
    </source>
</evidence>
<proteinExistence type="inferred from homology"/>